<reference evidence="1" key="1">
    <citation type="submission" date="2014-09" db="EMBL/GenBank/DDBJ databases">
        <authorList>
            <person name="Magalhaes I.L.F."/>
            <person name="Oliveira U."/>
            <person name="Santos F.R."/>
            <person name="Vidigal T.H.D.A."/>
            <person name="Brescovit A.D."/>
            <person name="Santos A.J."/>
        </authorList>
    </citation>
    <scope>NUCLEOTIDE SEQUENCE</scope>
    <source>
        <tissue evidence="1">Shoot tissue taken approximately 20 cm above the soil surface</tissue>
    </source>
</reference>
<name>A0A0A8YQL8_ARUDO</name>
<dbReference type="EMBL" id="GBRH01268751">
    <property type="protein sequence ID" value="JAD29144.1"/>
    <property type="molecule type" value="Transcribed_RNA"/>
</dbReference>
<accession>A0A0A8YQL8</accession>
<protein>
    <submittedName>
        <fullName evidence="1">Uncharacterized protein</fullName>
    </submittedName>
</protein>
<reference evidence="1" key="2">
    <citation type="journal article" date="2015" name="Data Brief">
        <title>Shoot transcriptome of the giant reed, Arundo donax.</title>
        <authorList>
            <person name="Barrero R.A."/>
            <person name="Guerrero F.D."/>
            <person name="Moolhuijzen P."/>
            <person name="Goolsby J.A."/>
            <person name="Tidwell J."/>
            <person name="Bellgard S.E."/>
            <person name="Bellgard M.I."/>
        </authorList>
    </citation>
    <scope>NUCLEOTIDE SEQUENCE</scope>
    <source>
        <tissue evidence="1">Shoot tissue taken approximately 20 cm above the soil surface</tissue>
    </source>
</reference>
<sequence length="95" mass="10293">MCVLPCLIIEQFSEPWSMAFHACLSCITCSVAIMSLNLMDGPSSRSCLAVRTVSTTSDPDGPYRLALSLFDPSKPCSVQRCTCRCAVQNASQPRS</sequence>
<organism evidence="1">
    <name type="scientific">Arundo donax</name>
    <name type="common">Giant reed</name>
    <name type="synonym">Donax arundinaceus</name>
    <dbReference type="NCBI Taxonomy" id="35708"/>
    <lineage>
        <taxon>Eukaryota</taxon>
        <taxon>Viridiplantae</taxon>
        <taxon>Streptophyta</taxon>
        <taxon>Embryophyta</taxon>
        <taxon>Tracheophyta</taxon>
        <taxon>Spermatophyta</taxon>
        <taxon>Magnoliopsida</taxon>
        <taxon>Liliopsida</taxon>
        <taxon>Poales</taxon>
        <taxon>Poaceae</taxon>
        <taxon>PACMAD clade</taxon>
        <taxon>Arundinoideae</taxon>
        <taxon>Arundineae</taxon>
        <taxon>Arundo</taxon>
    </lineage>
</organism>
<evidence type="ECO:0000313" key="1">
    <source>
        <dbReference type="EMBL" id="JAD29144.1"/>
    </source>
</evidence>
<proteinExistence type="predicted"/>
<dbReference type="AlphaFoldDB" id="A0A0A8YQL8"/>